<protein>
    <submittedName>
        <fullName evidence="1">Uncharacterized protein</fullName>
    </submittedName>
</protein>
<name>A0A3N5Y5I4_9ALTE</name>
<dbReference type="Proteomes" id="UP000275281">
    <property type="component" value="Unassembled WGS sequence"/>
</dbReference>
<keyword evidence="2" id="KW-1185">Reference proteome</keyword>
<proteinExistence type="predicted"/>
<comment type="caution">
    <text evidence="1">The sequence shown here is derived from an EMBL/GenBank/DDBJ whole genome shotgun (WGS) entry which is preliminary data.</text>
</comment>
<gene>
    <name evidence="1" type="ORF">DRW07_02805</name>
</gene>
<dbReference type="EMBL" id="RPOK01000001">
    <property type="protein sequence ID" value="RPJ68356.1"/>
    <property type="molecule type" value="Genomic_DNA"/>
</dbReference>
<accession>A0A3N5Y5I4</accession>
<reference evidence="1 2" key="1">
    <citation type="submission" date="2018-11" db="EMBL/GenBank/DDBJ databases">
        <authorList>
            <person name="Ye M.-Q."/>
            <person name="Du Z.-J."/>
        </authorList>
    </citation>
    <scope>NUCLEOTIDE SEQUENCE [LARGE SCALE GENOMIC DNA]</scope>
    <source>
        <strain evidence="1 2">U0105</strain>
    </source>
</reference>
<organism evidence="1 2">
    <name type="scientific">Alteromonas sediminis</name>
    <dbReference type="NCBI Taxonomy" id="2259342"/>
    <lineage>
        <taxon>Bacteria</taxon>
        <taxon>Pseudomonadati</taxon>
        <taxon>Pseudomonadota</taxon>
        <taxon>Gammaproteobacteria</taxon>
        <taxon>Alteromonadales</taxon>
        <taxon>Alteromonadaceae</taxon>
        <taxon>Alteromonas/Salinimonas group</taxon>
        <taxon>Alteromonas</taxon>
    </lineage>
</organism>
<evidence type="ECO:0000313" key="1">
    <source>
        <dbReference type="EMBL" id="RPJ68356.1"/>
    </source>
</evidence>
<dbReference type="RefSeq" id="WP_124026357.1">
    <property type="nucleotide sequence ID" value="NZ_JBHRSN010000005.1"/>
</dbReference>
<dbReference type="AlphaFoldDB" id="A0A3N5Y5I4"/>
<sequence length="107" mass="11789">MKVFLTSGLVTGLLVLLTMLIHLTMFKGVKVGTVEGKVVSIESALIITRKYSQRGLVNYANVTIDEQEAIPIEVYCISICNKDDVIKVDIYSPLFGGDLNFVYEKGS</sequence>
<evidence type="ECO:0000313" key="2">
    <source>
        <dbReference type="Proteomes" id="UP000275281"/>
    </source>
</evidence>